<dbReference type="STRING" id="796604.A0A2X0PEB1"/>
<dbReference type="Gene3D" id="1.10.1580.10">
    <property type="match status" value="1"/>
</dbReference>
<feature type="compositionally biased region" description="Polar residues" evidence="8">
    <location>
        <begin position="530"/>
        <end position="552"/>
    </location>
</feature>
<feature type="compositionally biased region" description="Acidic residues" evidence="8">
    <location>
        <begin position="656"/>
        <end position="681"/>
    </location>
</feature>
<protein>
    <recommendedName>
        <fullName evidence="3 7">Nucleolar GTP-binding protein 2</fullName>
    </recommendedName>
</protein>
<dbReference type="Proteomes" id="UP000249464">
    <property type="component" value="Unassembled WGS sequence"/>
</dbReference>
<organism evidence="10 11">
    <name type="scientific">Microbotryum silenes-dioicae</name>
    <dbReference type="NCBI Taxonomy" id="796604"/>
    <lineage>
        <taxon>Eukaryota</taxon>
        <taxon>Fungi</taxon>
        <taxon>Dikarya</taxon>
        <taxon>Basidiomycota</taxon>
        <taxon>Pucciniomycotina</taxon>
        <taxon>Microbotryomycetes</taxon>
        <taxon>Microbotryales</taxon>
        <taxon>Microbotryaceae</taxon>
        <taxon>Microbotryum</taxon>
    </lineage>
</organism>
<comment type="subcellular location">
    <subcellularLocation>
        <location evidence="2 7">Nucleus</location>
        <location evidence="2 7">Nucleolus</location>
    </subcellularLocation>
</comment>
<feature type="compositionally biased region" description="Low complexity" evidence="8">
    <location>
        <begin position="728"/>
        <end position="738"/>
    </location>
</feature>
<evidence type="ECO:0000256" key="2">
    <source>
        <dbReference type="ARBA" id="ARBA00004604"/>
    </source>
</evidence>
<dbReference type="GO" id="GO:0005730">
    <property type="term" value="C:nucleolus"/>
    <property type="evidence" value="ECO:0007669"/>
    <property type="project" value="UniProtKB-SubCell"/>
</dbReference>
<gene>
    <name evidence="10" type="primary">BQ5605_C008g05108</name>
    <name evidence="10" type="ORF">BQ5605_C008G05108</name>
</gene>
<evidence type="ECO:0000256" key="6">
    <source>
        <dbReference type="ARBA" id="ARBA00023242"/>
    </source>
</evidence>
<feature type="compositionally biased region" description="Basic and acidic residues" evidence="8">
    <location>
        <begin position="1"/>
        <end position="12"/>
    </location>
</feature>
<evidence type="ECO:0000256" key="5">
    <source>
        <dbReference type="ARBA" id="ARBA00023134"/>
    </source>
</evidence>
<dbReference type="InterPro" id="IPR024929">
    <property type="entry name" value="GNL2_CP_dom"/>
</dbReference>
<dbReference type="Pfam" id="PF01926">
    <property type="entry name" value="MMR_HSR1"/>
    <property type="match status" value="1"/>
</dbReference>
<dbReference type="InterPro" id="IPR006073">
    <property type="entry name" value="GTP-bd"/>
</dbReference>
<dbReference type="EMBL" id="FQNC01000048">
    <property type="protein sequence ID" value="SGY79331.1"/>
    <property type="molecule type" value="Genomic_DNA"/>
</dbReference>
<dbReference type="InterPro" id="IPR027417">
    <property type="entry name" value="P-loop_NTPase"/>
</dbReference>
<sequence length="771" mass="84937">MPRDTSNKDSKARNSRHAAATGLKTGNLKVKGSRTGQATTAADSYRFFSNLHSVTGENFYRDAKSARRVNMLSGKTGSAVRNAQGRVIQEAAFQSKDVTPGRVQPDRRWFGNTRTISQTALEHFRTSLKDKIEDPYAVVLKKNKLPMSLLTDAPSGKVKLDLTTTEPFSDTFGSKAQRKRPRLDVGSFSELADKVTAHQNAKRDAAKVAAADAILEAEDYEGSRNPEEIAAEVANNMLNDVPQDYILSAGTSRRIWGELYKVIDSSDLLLHVLDARDPMGTRCESVEAYLAKEKRGKKVVYILNKVDLVPGWVAARWVKILSKKNPTIAFHASINNSFGKGSLIQLLRQFSTLFSDKKQISVGFIGYPNVGKSSIINTLKKKAVCKTAPIPGETKVWQYITLMRRIYLIDCPGIVPPSARDSESAKVLKGVVRVEHLSNPADHITYLLERVRPEYLRRTYGISEWTDSEDFLAKLANKYGKLHKGGEADQRTVATMVLNDWIRGKIPFFVAPPEPDTREANGKPLPKPLNPSTSSNKLTKPIKSTATGGSETLSREEGVLANGLDKDGNTFKSVKGVTQPLHQIVHSTRFLDDDVKAIEVDEVVEDDGEEEEEEDEEEWGGIASGDEDEEEEFESGEEDDQIPLQWDELFAQAVGEESDASEDGEDVDEDEDDDDEDEEVELISAAGASSSSKPASSKKRAVEADSESDVDEATSKPTKEPRMKTNKTKATNYYTTANVKNKSRRGKPDTSGRVGEGKGTGKKRGGRKSKA</sequence>
<feature type="compositionally biased region" description="Low complexity" evidence="8">
    <location>
        <begin position="684"/>
        <end position="695"/>
    </location>
</feature>
<dbReference type="AlphaFoldDB" id="A0A2X0PEB1"/>
<evidence type="ECO:0000256" key="8">
    <source>
        <dbReference type="SAM" id="MobiDB-lite"/>
    </source>
</evidence>
<comment type="similarity">
    <text evidence="7">Belongs to the TRAFAC class YlqF/YawG GTPase family. NOG2 subfamily.</text>
</comment>
<dbReference type="SUPFAM" id="SSF52540">
    <property type="entry name" value="P-loop containing nucleoside triphosphate hydrolases"/>
    <property type="match status" value="1"/>
</dbReference>
<feature type="region of interest" description="Disordered" evidence="8">
    <location>
        <begin position="512"/>
        <end position="555"/>
    </location>
</feature>
<evidence type="ECO:0000313" key="11">
    <source>
        <dbReference type="Proteomes" id="UP000249464"/>
    </source>
</evidence>
<feature type="domain" description="CP-type G" evidence="9">
    <location>
        <begin position="256"/>
        <end position="417"/>
    </location>
</feature>
<evidence type="ECO:0000313" key="10">
    <source>
        <dbReference type="EMBL" id="SGY79331.1"/>
    </source>
</evidence>
<name>A0A2X0PEB1_9BASI</name>
<dbReference type="FunFam" id="1.10.1580.10:FF:000001">
    <property type="entry name" value="Nucleolar GTP-binding protein 2"/>
    <property type="match status" value="1"/>
</dbReference>
<dbReference type="CDD" id="cd01858">
    <property type="entry name" value="NGP_1"/>
    <property type="match status" value="1"/>
</dbReference>
<dbReference type="PANTHER" id="PTHR11089:SF9">
    <property type="entry name" value="NUCLEOLAR GTP-BINDING PROTEIN 2"/>
    <property type="match status" value="1"/>
</dbReference>
<keyword evidence="4 7" id="KW-0547">Nucleotide-binding</keyword>
<dbReference type="InterPro" id="IPR023179">
    <property type="entry name" value="GTP-bd_ortho_bundle_sf"/>
</dbReference>
<feature type="compositionally biased region" description="Basic and acidic residues" evidence="8">
    <location>
        <begin position="713"/>
        <end position="723"/>
    </location>
</feature>
<reference evidence="10 11" key="1">
    <citation type="submission" date="2016-11" db="EMBL/GenBank/DDBJ databases">
        <authorList>
            <person name="Jaros S."/>
            <person name="Januszkiewicz K."/>
            <person name="Wedrychowicz H."/>
        </authorList>
    </citation>
    <scope>NUCLEOTIDE SEQUENCE [LARGE SCALE GENOMIC DNA]</scope>
</reference>
<dbReference type="Gene3D" id="3.40.50.300">
    <property type="entry name" value="P-loop containing nucleotide triphosphate hydrolases"/>
    <property type="match status" value="1"/>
</dbReference>
<evidence type="ECO:0000256" key="3">
    <source>
        <dbReference type="ARBA" id="ARBA00022127"/>
    </source>
</evidence>
<comment type="function">
    <text evidence="1 7">GTPase that associates with pre-60S ribosomal subunits in the nucleolus and is required for their nuclear export and maturation.</text>
</comment>
<evidence type="ECO:0000256" key="7">
    <source>
        <dbReference type="RuleBase" id="RU364023"/>
    </source>
</evidence>
<feature type="region of interest" description="Disordered" evidence="8">
    <location>
        <begin position="1"/>
        <end position="35"/>
    </location>
</feature>
<keyword evidence="5 7" id="KW-0342">GTP-binding</keyword>
<dbReference type="PANTHER" id="PTHR11089">
    <property type="entry name" value="GTP-BINDING PROTEIN-RELATED"/>
    <property type="match status" value="1"/>
</dbReference>
<dbReference type="GO" id="GO:0005525">
    <property type="term" value="F:GTP binding"/>
    <property type="evidence" value="ECO:0007669"/>
    <property type="project" value="UniProtKB-KW"/>
</dbReference>
<dbReference type="InterPro" id="IPR050755">
    <property type="entry name" value="TRAFAC_YlqF/YawG_RiboMat"/>
</dbReference>
<dbReference type="InterPro" id="IPR012971">
    <property type="entry name" value="NOG2_N_dom"/>
</dbReference>
<evidence type="ECO:0000256" key="4">
    <source>
        <dbReference type="ARBA" id="ARBA00022741"/>
    </source>
</evidence>
<dbReference type="PRINTS" id="PR00326">
    <property type="entry name" value="GTP1OBG"/>
</dbReference>
<keyword evidence="6 7" id="KW-0539">Nucleus</keyword>
<keyword evidence="11" id="KW-1185">Reference proteome</keyword>
<dbReference type="FunFam" id="3.40.50.300:FF:000559">
    <property type="entry name" value="Nuclear/nucleolar GTPase 2"/>
    <property type="match status" value="1"/>
</dbReference>
<feature type="compositionally biased region" description="Acidic residues" evidence="8">
    <location>
        <begin position="603"/>
        <end position="641"/>
    </location>
</feature>
<dbReference type="Pfam" id="PF08153">
    <property type="entry name" value="NGP1NT"/>
    <property type="match status" value="1"/>
</dbReference>
<feature type="region of interest" description="Disordered" evidence="8">
    <location>
        <begin position="603"/>
        <end position="771"/>
    </location>
</feature>
<proteinExistence type="inferred from homology"/>
<feature type="compositionally biased region" description="Basic residues" evidence="8">
    <location>
        <begin position="760"/>
        <end position="771"/>
    </location>
</feature>
<evidence type="ECO:0000256" key="1">
    <source>
        <dbReference type="ARBA" id="ARBA00003892"/>
    </source>
</evidence>
<dbReference type="InterPro" id="IPR030378">
    <property type="entry name" value="G_CP_dom"/>
</dbReference>
<evidence type="ECO:0000259" key="9">
    <source>
        <dbReference type="PROSITE" id="PS51721"/>
    </source>
</evidence>
<dbReference type="PROSITE" id="PS51721">
    <property type="entry name" value="G_CP"/>
    <property type="match status" value="1"/>
</dbReference>
<accession>A0A2X0PEB1</accession>